<dbReference type="Proteomes" id="UP000188354">
    <property type="component" value="Chromosome LG13"/>
</dbReference>
<feature type="region of interest" description="Disordered" evidence="3">
    <location>
        <begin position="1"/>
        <end position="53"/>
    </location>
</feature>
<organism evidence="5 6">
    <name type="scientific">Lupinus angustifolius</name>
    <name type="common">Narrow-leaved blue lupine</name>
    <dbReference type="NCBI Taxonomy" id="3871"/>
    <lineage>
        <taxon>Eukaryota</taxon>
        <taxon>Viridiplantae</taxon>
        <taxon>Streptophyta</taxon>
        <taxon>Embryophyta</taxon>
        <taxon>Tracheophyta</taxon>
        <taxon>Spermatophyta</taxon>
        <taxon>Magnoliopsida</taxon>
        <taxon>eudicotyledons</taxon>
        <taxon>Gunneridae</taxon>
        <taxon>Pentapetalae</taxon>
        <taxon>rosids</taxon>
        <taxon>fabids</taxon>
        <taxon>Fabales</taxon>
        <taxon>Fabaceae</taxon>
        <taxon>Papilionoideae</taxon>
        <taxon>50 kb inversion clade</taxon>
        <taxon>genistoids sensu lato</taxon>
        <taxon>core genistoids</taxon>
        <taxon>Genisteae</taxon>
        <taxon>Lupinus</taxon>
    </lineage>
</organism>
<dbReference type="GO" id="GO:0005634">
    <property type="term" value="C:nucleus"/>
    <property type="evidence" value="ECO:0007669"/>
    <property type="project" value="UniProtKB-SubCell"/>
</dbReference>
<accession>A0A4P1R0P8</accession>
<keyword evidence="6" id="KW-1185">Reference proteome</keyword>
<dbReference type="AlphaFoldDB" id="A0A4P1R0P8"/>
<feature type="domain" description="Transcription factor CBF/NF-Y/archaeal histone" evidence="4">
    <location>
        <begin position="104"/>
        <end position="166"/>
    </location>
</feature>
<dbReference type="SUPFAM" id="SSF47113">
    <property type="entry name" value="Histone-fold"/>
    <property type="match status" value="1"/>
</dbReference>
<protein>
    <recommendedName>
        <fullName evidence="4">Transcription factor CBF/NF-Y/archaeal histone domain-containing protein</fullName>
    </recommendedName>
</protein>
<proteinExistence type="predicted"/>
<evidence type="ECO:0000313" key="6">
    <source>
        <dbReference type="Proteomes" id="UP000188354"/>
    </source>
</evidence>
<feature type="compositionally biased region" description="Polar residues" evidence="3">
    <location>
        <begin position="70"/>
        <end position="82"/>
    </location>
</feature>
<dbReference type="InterPro" id="IPR003958">
    <property type="entry name" value="CBFA_NFYB_domain"/>
</dbReference>
<evidence type="ECO:0000256" key="3">
    <source>
        <dbReference type="SAM" id="MobiDB-lite"/>
    </source>
</evidence>
<keyword evidence="2" id="KW-0539">Nucleus</keyword>
<evidence type="ECO:0000256" key="2">
    <source>
        <dbReference type="ARBA" id="ARBA00023242"/>
    </source>
</evidence>
<evidence type="ECO:0000313" key="5">
    <source>
        <dbReference type="EMBL" id="OIV99337.1"/>
    </source>
</evidence>
<name>A0A4P1R0P8_LUPAN</name>
<dbReference type="EMBL" id="CM007373">
    <property type="protein sequence ID" value="OIV99337.1"/>
    <property type="molecule type" value="Genomic_DNA"/>
</dbReference>
<evidence type="ECO:0000259" key="4">
    <source>
        <dbReference type="Pfam" id="PF00808"/>
    </source>
</evidence>
<dbReference type="InterPro" id="IPR050568">
    <property type="entry name" value="Transcr_DNA_Rep_Reg"/>
</dbReference>
<dbReference type="STRING" id="3871.A0A4P1R0P8"/>
<dbReference type="Pfam" id="PF00808">
    <property type="entry name" value="CBFD_NFYB_HMF"/>
    <property type="match status" value="1"/>
</dbReference>
<dbReference type="InterPro" id="IPR009072">
    <property type="entry name" value="Histone-fold"/>
</dbReference>
<sequence>MASSNKEKKIVEDKKEQKNKEDKKKEQKVKEKKEVKNKEEKLNLSNGNLKQHKEKSLIALCSSDLKKQDNNAIVVNGTTSGTKPKRKREEHEDDEEDVSKTHAFPINRIRTVIKGEDPNSRVSHEAIIAINKATEKFLEQFTLDAYTRCVQERKKSLSYMHLAHVVSKERRYDFLSDFVPGKVKAEDALKERNSGGSGGG</sequence>
<dbReference type="Gene3D" id="1.10.20.10">
    <property type="entry name" value="Histone, subunit A"/>
    <property type="match status" value="1"/>
</dbReference>
<feature type="region of interest" description="Disordered" evidence="3">
    <location>
        <begin position="69"/>
        <end position="100"/>
    </location>
</feature>
<dbReference type="OrthoDB" id="636685at2759"/>
<evidence type="ECO:0000256" key="1">
    <source>
        <dbReference type="ARBA" id="ARBA00004123"/>
    </source>
</evidence>
<dbReference type="GO" id="GO:0000976">
    <property type="term" value="F:transcription cis-regulatory region binding"/>
    <property type="evidence" value="ECO:0007669"/>
    <property type="project" value="TreeGrafter"/>
</dbReference>
<feature type="compositionally biased region" description="Basic and acidic residues" evidence="3">
    <location>
        <begin position="1"/>
        <end position="42"/>
    </location>
</feature>
<dbReference type="KEGG" id="lang:109363312"/>
<dbReference type="GO" id="GO:0046982">
    <property type="term" value="F:protein heterodimerization activity"/>
    <property type="evidence" value="ECO:0007669"/>
    <property type="project" value="InterPro"/>
</dbReference>
<dbReference type="Gramene" id="OIV99337">
    <property type="protein sequence ID" value="OIV99337"/>
    <property type="gene ID" value="TanjilG_17147"/>
</dbReference>
<gene>
    <name evidence="5" type="ORF">TanjilG_17147</name>
</gene>
<comment type="subcellular location">
    <subcellularLocation>
        <location evidence="1">Nucleus</location>
    </subcellularLocation>
</comment>
<reference evidence="5 6" key="1">
    <citation type="journal article" date="2017" name="Plant Biotechnol. J.">
        <title>A comprehensive draft genome sequence for lupin (Lupinus angustifolius), an emerging health food: insights into plant-microbe interactions and legume evolution.</title>
        <authorList>
            <person name="Hane J.K."/>
            <person name="Ming Y."/>
            <person name="Kamphuis L.G."/>
            <person name="Nelson M.N."/>
            <person name="Garg G."/>
            <person name="Atkins C.A."/>
            <person name="Bayer P.E."/>
            <person name="Bravo A."/>
            <person name="Bringans S."/>
            <person name="Cannon S."/>
            <person name="Edwards D."/>
            <person name="Foley R."/>
            <person name="Gao L.L."/>
            <person name="Harrison M.J."/>
            <person name="Huang W."/>
            <person name="Hurgobin B."/>
            <person name="Li S."/>
            <person name="Liu C.W."/>
            <person name="McGrath A."/>
            <person name="Morahan G."/>
            <person name="Murray J."/>
            <person name="Weller J."/>
            <person name="Jian J."/>
            <person name="Singh K.B."/>
        </authorList>
    </citation>
    <scope>NUCLEOTIDE SEQUENCE [LARGE SCALE GENOMIC DNA]</scope>
    <source>
        <strain evidence="6">cv. Tanjil</strain>
        <tissue evidence="5">Whole plant</tissue>
    </source>
</reference>
<dbReference type="PANTHER" id="PTHR10252:SF93">
    <property type="entry name" value="DNA POLYMERASE II SUBUNIT B3-1"/>
    <property type="match status" value="1"/>
</dbReference>
<dbReference type="PANTHER" id="PTHR10252">
    <property type="entry name" value="HISTONE-LIKE TRANSCRIPTION FACTOR CCAAT-RELATED"/>
    <property type="match status" value="1"/>
</dbReference>
<dbReference type="GO" id="GO:0006355">
    <property type="term" value="P:regulation of DNA-templated transcription"/>
    <property type="evidence" value="ECO:0007669"/>
    <property type="project" value="TreeGrafter"/>
</dbReference>